<accession>A0AAV4HVL9</accession>
<organism evidence="2 3">
    <name type="scientific">Elysia marginata</name>
    <dbReference type="NCBI Taxonomy" id="1093978"/>
    <lineage>
        <taxon>Eukaryota</taxon>
        <taxon>Metazoa</taxon>
        <taxon>Spiralia</taxon>
        <taxon>Lophotrochozoa</taxon>
        <taxon>Mollusca</taxon>
        <taxon>Gastropoda</taxon>
        <taxon>Heterobranchia</taxon>
        <taxon>Euthyneura</taxon>
        <taxon>Panpulmonata</taxon>
        <taxon>Sacoglossa</taxon>
        <taxon>Placobranchoidea</taxon>
        <taxon>Plakobranchidae</taxon>
        <taxon>Elysia</taxon>
    </lineage>
</organism>
<feature type="region of interest" description="Disordered" evidence="1">
    <location>
        <begin position="40"/>
        <end position="90"/>
    </location>
</feature>
<evidence type="ECO:0000313" key="3">
    <source>
        <dbReference type="Proteomes" id="UP000762676"/>
    </source>
</evidence>
<dbReference type="AlphaFoldDB" id="A0AAV4HVL9"/>
<sequence length="90" mass="10346">MVKLKYRRNNSTNNKNGVVNTGVDDIRAVLIIMNIKVKDNKNAYAHDDVDNFEDNDDEKDNNDDDGDDDVNDDNEDDETKNQNKKPAKFK</sequence>
<name>A0AAV4HVL9_9GAST</name>
<keyword evidence="3" id="KW-1185">Reference proteome</keyword>
<evidence type="ECO:0000256" key="1">
    <source>
        <dbReference type="SAM" id="MobiDB-lite"/>
    </source>
</evidence>
<dbReference type="Proteomes" id="UP000762676">
    <property type="component" value="Unassembled WGS sequence"/>
</dbReference>
<feature type="compositionally biased region" description="Low complexity" evidence="1">
    <location>
        <begin position="9"/>
        <end position="20"/>
    </location>
</feature>
<protein>
    <submittedName>
        <fullName evidence="2">Uncharacterized protein</fullName>
    </submittedName>
</protein>
<feature type="compositionally biased region" description="Basic and acidic residues" evidence="1">
    <location>
        <begin position="40"/>
        <end position="49"/>
    </location>
</feature>
<feature type="region of interest" description="Disordered" evidence="1">
    <location>
        <begin position="1"/>
        <end position="20"/>
    </location>
</feature>
<evidence type="ECO:0000313" key="2">
    <source>
        <dbReference type="EMBL" id="GFS01725.1"/>
    </source>
</evidence>
<reference evidence="2 3" key="1">
    <citation type="journal article" date="2021" name="Elife">
        <title>Chloroplast acquisition without the gene transfer in kleptoplastic sea slugs, Plakobranchus ocellatus.</title>
        <authorList>
            <person name="Maeda T."/>
            <person name="Takahashi S."/>
            <person name="Yoshida T."/>
            <person name="Shimamura S."/>
            <person name="Takaki Y."/>
            <person name="Nagai Y."/>
            <person name="Toyoda A."/>
            <person name="Suzuki Y."/>
            <person name="Arimoto A."/>
            <person name="Ishii H."/>
            <person name="Satoh N."/>
            <person name="Nishiyama T."/>
            <person name="Hasebe M."/>
            <person name="Maruyama T."/>
            <person name="Minagawa J."/>
            <person name="Obokata J."/>
            <person name="Shigenobu S."/>
        </authorList>
    </citation>
    <scope>NUCLEOTIDE SEQUENCE [LARGE SCALE GENOMIC DNA]</scope>
</reference>
<gene>
    <name evidence="2" type="ORF">ElyMa_004588900</name>
</gene>
<feature type="compositionally biased region" description="Acidic residues" evidence="1">
    <location>
        <begin position="50"/>
        <end position="78"/>
    </location>
</feature>
<dbReference type="EMBL" id="BMAT01009214">
    <property type="protein sequence ID" value="GFS01725.1"/>
    <property type="molecule type" value="Genomic_DNA"/>
</dbReference>
<proteinExistence type="predicted"/>
<comment type="caution">
    <text evidence="2">The sequence shown here is derived from an EMBL/GenBank/DDBJ whole genome shotgun (WGS) entry which is preliminary data.</text>
</comment>